<feature type="domain" description="DUF8073" evidence="4">
    <location>
        <begin position="4"/>
        <end position="115"/>
    </location>
</feature>
<name>A0AAW4PH10_9EURY</name>
<gene>
    <name evidence="5" type="ORF">EGH23_22990</name>
</gene>
<evidence type="ECO:0000259" key="3">
    <source>
        <dbReference type="Pfam" id="PF26271"/>
    </source>
</evidence>
<feature type="region of interest" description="Disordered" evidence="1">
    <location>
        <begin position="211"/>
        <end position="255"/>
    </location>
</feature>
<dbReference type="EMBL" id="RKLT01000026">
    <property type="protein sequence ID" value="MBX0297741.1"/>
    <property type="molecule type" value="Genomic_DNA"/>
</dbReference>
<comment type="caution">
    <text evidence="5">The sequence shown here is derived from an EMBL/GenBank/DDBJ whole genome shotgun (WGS) entry which is preliminary data.</text>
</comment>
<dbReference type="RefSeq" id="WP_220582327.1">
    <property type="nucleotide sequence ID" value="NZ_RKLT01000026.1"/>
</dbReference>
<proteinExistence type="predicted"/>
<dbReference type="InterPro" id="IPR058810">
    <property type="entry name" value="DUF8073_C"/>
</dbReference>
<feature type="compositionally biased region" description="Basic and acidic residues" evidence="1">
    <location>
        <begin position="131"/>
        <end position="148"/>
    </location>
</feature>
<sequence>MGLQHSFDILSQIVEQYESHGRSIRGVEARTDSGDAGTLHVSVDAPVSLCAESESGLNSGISLESASLSDGGLTAEFSVSELFGVPSMDGVTVSANEDAVRVVDGILVVTAELTIEPTCEESQESVSADASHPDDDGADDRAEPRSPSESDDLPSRLAAVRDESVPAYEDTEYLAALYEACDTFTEMSEHISMDVAAETVRRYMIEAGVHDPTSYDTAGDAESVEAEADGPSSESTTHHPNQAAVTPDPIPEEQLVTDGIGLPEDVQVEDIVDAVVESAAVYEVERRLGLDQQRTRELLGQLNVLDLVLCRLDDGDQTASRDDVVRRIRQCTASEVSGAT</sequence>
<feature type="region of interest" description="Disordered" evidence="1">
    <location>
        <begin position="118"/>
        <end position="164"/>
    </location>
</feature>
<dbReference type="Pfam" id="PF26270">
    <property type="entry name" value="DUF8073_C"/>
    <property type="match status" value="1"/>
</dbReference>
<protein>
    <submittedName>
        <fullName evidence="5">Uncharacterized protein</fullName>
    </submittedName>
</protein>
<dbReference type="InterPro" id="IPR058811">
    <property type="entry name" value="DUF8073_N"/>
</dbReference>
<organism evidence="5 6">
    <name type="scientific">Haloarcula nitratireducens</name>
    <dbReference type="NCBI Taxonomy" id="2487749"/>
    <lineage>
        <taxon>Archaea</taxon>
        <taxon>Methanobacteriati</taxon>
        <taxon>Methanobacteriota</taxon>
        <taxon>Stenosarchaea group</taxon>
        <taxon>Halobacteria</taxon>
        <taxon>Halobacteriales</taxon>
        <taxon>Haloarculaceae</taxon>
        <taxon>Haloarcula</taxon>
    </lineage>
</organism>
<evidence type="ECO:0000313" key="6">
    <source>
        <dbReference type="Proteomes" id="UP001430455"/>
    </source>
</evidence>
<reference evidence="5 6" key="1">
    <citation type="submission" date="2021-06" db="EMBL/GenBank/DDBJ databases">
        <title>Halomicroarcula sp. a new haloarchaeum isolated from saline soil.</title>
        <authorList>
            <person name="Duran-Viseras A."/>
            <person name="Sanchez-Porro C."/>
            <person name="Ventosa A."/>
        </authorList>
    </citation>
    <scope>NUCLEOTIDE SEQUENCE [LARGE SCALE GENOMIC DNA]</scope>
    <source>
        <strain evidence="5 6">F27</strain>
    </source>
</reference>
<dbReference type="Pfam" id="PF26272">
    <property type="entry name" value="DUF8073_N"/>
    <property type="match status" value="1"/>
</dbReference>
<evidence type="ECO:0000259" key="4">
    <source>
        <dbReference type="Pfam" id="PF26272"/>
    </source>
</evidence>
<evidence type="ECO:0000256" key="1">
    <source>
        <dbReference type="SAM" id="MobiDB-lite"/>
    </source>
</evidence>
<evidence type="ECO:0000259" key="2">
    <source>
        <dbReference type="Pfam" id="PF26270"/>
    </source>
</evidence>
<feature type="domain" description="DUF8073" evidence="3">
    <location>
        <begin position="168"/>
        <end position="208"/>
    </location>
</feature>
<dbReference type="InterPro" id="IPR058809">
    <property type="entry name" value="DUF8073_M"/>
</dbReference>
<evidence type="ECO:0000313" key="5">
    <source>
        <dbReference type="EMBL" id="MBX0297741.1"/>
    </source>
</evidence>
<feature type="domain" description="DUF8073" evidence="2">
    <location>
        <begin position="269"/>
        <end position="332"/>
    </location>
</feature>
<dbReference type="Pfam" id="PF26271">
    <property type="entry name" value="DUF8073_M"/>
    <property type="match status" value="1"/>
</dbReference>
<accession>A0AAW4PH10</accession>
<keyword evidence="6" id="KW-1185">Reference proteome</keyword>
<dbReference type="Proteomes" id="UP001430455">
    <property type="component" value="Unassembled WGS sequence"/>
</dbReference>
<feature type="compositionally biased region" description="Polar residues" evidence="1">
    <location>
        <begin position="232"/>
        <end position="244"/>
    </location>
</feature>
<dbReference type="AlphaFoldDB" id="A0AAW4PH10"/>